<dbReference type="InterPro" id="IPR011251">
    <property type="entry name" value="Luciferase-like_dom"/>
</dbReference>
<dbReference type="RefSeq" id="WP_093992220.1">
    <property type="nucleotide sequence ID" value="NZ_FXZK01000003.1"/>
</dbReference>
<dbReference type="OrthoDB" id="9804736at2"/>
<dbReference type="Proteomes" id="UP000201613">
    <property type="component" value="Unassembled WGS sequence"/>
</dbReference>
<evidence type="ECO:0000256" key="4">
    <source>
        <dbReference type="ARBA" id="ARBA00023033"/>
    </source>
</evidence>
<evidence type="ECO:0000313" key="7">
    <source>
        <dbReference type="Proteomes" id="UP000201613"/>
    </source>
</evidence>
<keyword evidence="3 6" id="KW-0560">Oxidoreductase</keyword>
<evidence type="ECO:0000313" key="6">
    <source>
        <dbReference type="EMBL" id="SMY08045.1"/>
    </source>
</evidence>
<accession>A0A238LF48</accession>
<proteinExistence type="inferred from homology"/>
<protein>
    <submittedName>
        <fullName evidence="6">Limonene 1,2-monooxygenase</fullName>
        <ecNumber evidence="6">1.14.13.107</ecNumber>
    </submittedName>
</protein>
<evidence type="ECO:0000256" key="3">
    <source>
        <dbReference type="ARBA" id="ARBA00023002"/>
    </source>
</evidence>
<keyword evidence="7" id="KW-1185">Reference proteome</keyword>
<dbReference type="GO" id="GO:0052601">
    <property type="term" value="F:limonene 1,2-monooxygenase [NAD(P)H) activity"/>
    <property type="evidence" value="ECO:0007669"/>
    <property type="project" value="UniProtKB-EC"/>
</dbReference>
<evidence type="ECO:0000256" key="1">
    <source>
        <dbReference type="ARBA" id="ARBA00010426"/>
    </source>
</evidence>
<dbReference type="AlphaFoldDB" id="A0A238LF48"/>
<dbReference type="EMBL" id="FXZK01000003">
    <property type="protein sequence ID" value="SMY08045.1"/>
    <property type="molecule type" value="Genomic_DNA"/>
</dbReference>
<reference evidence="7" key="1">
    <citation type="submission" date="2017-05" db="EMBL/GenBank/DDBJ databases">
        <authorList>
            <person name="Rodrigo-Torres L."/>
            <person name="Arahal R. D."/>
            <person name="Lucena T."/>
        </authorList>
    </citation>
    <scope>NUCLEOTIDE SEQUENCE [LARGE SCALE GENOMIC DNA]</scope>
    <source>
        <strain evidence="7">CECT 8899</strain>
    </source>
</reference>
<dbReference type="GO" id="GO:0005829">
    <property type="term" value="C:cytosol"/>
    <property type="evidence" value="ECO:0007669"/>
    <property type="project" value="TreeGrafter"/>
</dbReference>
<name>A0A238LF48_9RHOB</name>
<sequence length="368" mass="40658">MKLGFFTMPIHPVGKDWRTSLHEDRAAFLLADELGFSEAYVGEHTTDAAENITHCISFIAWIAAATKQIKLGTGTVNLPNTHPAAVAGQVAMLDHMLDGRFIFGISPGGLATDAEVFGSLDANRQEMFLEGINTVLKIWESDAPYNIKGKYWNITTETQMLPEIGQGIMPKPLQRPHPPIVVTAVAPFSKGVTEAAARGWDPISANFLLNKWVKSHWPKYKEGCERVGRPADPANWRVAKSVFVADDMDTAREYALGAQSPYRYYYSQLLTKMKKHGRANLFKADQEMHDDEVTLDGVLNDCVIWGTPDKVADDILKLRDEVGDFGTLLYAGKDWADVDLGRKSMILLAEKSLPLINQAIGQEGVAAQ</sequence>
<dbReference type="Gene3D" id="3.20.20.30">
    <property type="entry name" value="Luciferase-like domain"/>
    <property type="match status" value="1"/>
</dbReference>
<gene>
    <name evidence="6" type="primary">limB</name>
    <name evidence="6" type="ORF">LOM8899_02192</name>
</gene>
<dbReference type="PANTHER" id="PTHR30137">
    <property type="entry name" value="LUCIFERASE-LIKE MONOOXYGENASE"/>
    <property type="match status" value="1"/>
</dbReference>
<organism evidence="6 7">
    <name type="scientific">Flavimaricola marinus</name>
    <dbReference type="NCBI Taxonomy" id="1819565"/>
    <lineage>
        <taxon>Bacteria</taxon>
        <taxon>Pseudomonadati</taxon>
        <taxon>Pseudomonadota</taxon>
        <taxon>Alphaproteobacteria</taxon>
        <taxon>Rhodobacterales</taxon>
        <taxon>Paracoccaceae</taxon>
        <taxon>Flavimaricola</taxon>
    </lineage>
</organism>
<dbReference type="InterPro" id="IPR036661">
    <property type="entry name" value="Luciferase-like_sf"/>
</dbReference>
<dbReference type="InterPro" id="IPR050766">
    <property type="entry name" value="Bact_Lucif_Oxidored"/>
</dbReference>
<keyword evidence="2" id="KW-0285">Flavoprotein</keyword>
<comment type="similarity">
    <text evidence="1">Belongs to the bacterial luciferase oxidoreductase family.</text>
</comment>
<dbReference type="Pfam" id="PF00296">
    <property type="entry name" value="Bac_luciferase"/>
    <property type="match status" value="1"/>
</dbReference>
<dbReference type="PANTHER" id="PTHR30137:SF16">
    <property type="entry name" value="BLL0895 PROTEIN"/>
    <property type="match status" value="1"/>
</dbReference>
<feature type="domain" description="Luciferase-like" evidence="5">
    <location>
        <begin position="1"/>
        <end position="320"/>
    </location>
</feature>
<evidence type="ECO:0000256" key="2">
    <source>
        <dbReference type="ARBA" id="ARBA00022630"/>
    </source>
</evidence>
<keyword evidence="4 6" id="KW-0503">Monooxygenase</keyword>
<evidence type="ECO:0000259" key="5">
    <source>
        <dbReference type="Pfam" id="PF00296"/>
    </source>
</evidence>
<dbReference type="SUPFAM" id="SSF51679">
    <property type="entry name" value="Bacterial luciferase-like"/>
    <property type="match status" value="1"/>
</dbReference>
<dbReference type="EC" id="1.14.13.107" evidence="6"/>